<proteinExistence type="predicted"/>
<accession>A0A1F8BXH9</accession>
<name>A0A1F8BXH9_9BACT</name>
<organism evidence="1 2">
    <name type="scientific">Candidatus Woesebacteria bacterium RIFCSPLOWO2_01_FULL_44_14</name>
    <dbReference type="NCBI Taxonomy" id="1802525"/>
    <lineage>
        <taxon>Bacteria</taxon>
        <taxon>Candidatus Woeseibacteriota</taxon>
    </lineage>
</organism>
<dbReference type="EMBL" id="MGHL01000017">
    <property type="protein sequence ID" value="OGM68814.1"/>
    <property type="molecule type" value="Genomic_DNA"/>
</dbReference>
<protein>
    <submittedName>
        <fullName evidence="1">Uncharacterized protein</fullName>
    </submittedName>
</protein>
<evidence type="ECO:0000313" key="1">
    <source>
        <dbReference type="EMBL" id="OGM68814.1"/>
    </source>
</evidence>
<comment type="caution">
    <text evidence="1">The sequence shown here is derived from an EMBL/GenBank/DDBJ whole genome shotgun (WGS) entry which is preliminary data.</text>
</comment>
<dbReference type="Proteomes" id="UP000178429">
    <property type="component" value="Unassembled WGS sequence"/>
</dbReference>
<reference evidence="1 2" key="1">
    <citation type="journal article" date="2016" name="Nat. Commun.">
        <title>Thousands of microbial genomes shed light on interconnected biogeochemical processes in an aquifer system.</title>
        <authorList>
            <person name="Anantharaman K."/>
            <person name="Brown C.T."/>
            <person name="Hug L.A."/>
            <person name="Sharon I."/>
            <person name="Castelle C.J."/>
            <person name="Probst A.J."/>
            <person name="Thomas B.C."/>
            <person name="Singh A."/>
            <person name="Wilkins M.J."/>
            <person name="Karaoz U."/>
            <person name="Brodie E.L."/>
            <person name="Williams K.H."/>
            <person name="Hubbard S.S."/>
            <person name="Banfield J.F."/>
        </authorList>
    </citation>
    <scope>NUCLEOTIDE SEQUENCE [LARGE SCALE GENOMIC DNA]</scope>
</reference>
<sequence>MIKMNVDRRDSEQVYDEQAGDFAAKAPKLLTWEFIVSPAIKKHFEPFFSSRDKKDIKARVEGCASGRDVATIVAGGIPQAI</sequence>
<gene>
    <name evidence="1" type="ORF">A2975_00380</name>
</gene>
<dbReference type="AlphaFoldDB" id="A0A1F8BXH9"/>
<evidence type="ECO:0000313" key="2">
    <source>
        <dbReference type="Proteomes" id="UP000178429"/>
    </source>
</evidence>